<name>A0A1Q4V0X9_9ACTN</name>
<evidence type="ECO:0000313" key="2">
    <source>
        <dbReference type="Proteomes" id="UP000186455"/>
    </source>
</evidence>
<dbReference type="RefSeq" id="WP_073793138.1">
    <property type="nucleotide sequence ID" value="NZ_LFBV01000009.1"/>
</dbReference>
<accession>A0A1Q4V0X9</accession>
<keyword evidence="2" id="KW-1185">Reference proteome</keyword>
<gene>
    <name evidence="1" type="ORF">AB852_28235</name>
</gene>
<protein>
    <recommendedName>
        <fullName evidence="3">Helix-turn-helix domain-containing protein</fullName>
    </recommendedName>
</protein>
<reference evidence="1 2" key="1">
    <citation type="submission" date="2015-06" db="EMBL/GenBank/DDBJ databases">
        <title>Cloning and characterization of the uncialamcin biosynthetic gene cluster.</title>
        <authorList>
            <person name="Yan X."/>
            <person name="Huang T."/>
            <person name="Ge H."/>
            <person name="Shen B."/>
        </authorList>
    </citation>
    <scope>NUCLEOTIDE SEQUENCE [LARGE SCALE GENOMIC DNA]</scope>
    <source>
        <strain evidence="1 2">DCA2648</strain>
    </source>
</reference>
<dbReference type="AlphaFoldDB" id="A0A1Q4V0X9"/>
<evidence type="ECO:0008006" key="3">
    <source>
        <dbReference type="Google" id="ProtNLM"/>
    </source>
</evidence>
<dbReference type="Proteomes" id="UP000186455">
    <property type="component" value="Unassembled WGS sequence"/>
</dbReference>
<organism evidence="1 2">
    <name type="scientific">Streptomyces uncialis</name>
    <dbReference type="NCBI Taxonomy" id="1048205"/>
    <lineage>
        <taxon>Bacteria</taxon>
        <taxon>Bacillati</taxon>
        <taxon>Actinomycetota</taxon>
        <taxon>Actinomycetes</taxon>
        <taxon>Kitasatosporales</taxon>
        <taxon>Streptomycetaceae</taxon>
        <taxon>Streptomyces</taxon>
    </lineage>
</organism>
<dbReference type="STRING" id="1048205.AB852_28235"/>
<comment type="caution">
    <text evidence="1">The sequence shown here is derived from an EMBL/GenBank/DDBJ whole genome shotgun (WGS) entry which is preliminary data.</text>
</comment>
<dbReference type="EMBL" id="LFBV01000009">
    <property type="protein sequence ID" value="OKH91456.1"/>
    <property type="molecule type" value="Genomic_DNA"/>
</dbReference>
<proteinExistence type="predicted"/>
<sequence length="87" mass="9728">MNDTRVDESPYLTVKQLAARWHTTTNAIYTARSRRRNYPKGFRLSGKVLFPRAEVEAYERAGQAADSRFNTALDPANAAVELVGRAA</sequence>
<evidence type="ECO:0000313" key="1">
    <source>
        <dbReference type="EMBL" id="OKH91456.1"/>
    </source>
</evidence>